<comment type="caution">
    <text evidence="8">The sequence shown here is derived from an EMBL/GenBank/DDBJ whole genome shotgun (WGS) entry which is preliminary data.</text>
</comment>
<keyword evidence="5 6" id="KW-0472">Membrane</keyword>
<dbReference type="InterPro" id="IPR051258">
    <property type="entry name" value="Diverse_Substrate_Transporter"/>
</dbReference>
<feature type="domain" description="EamA" evidence="7">
    <location>
        <begin position="6"/>
        <end position="141"/>
    </location>
</feature>
<proteinExistence type="predicted"/>
<dbReference type="InterPro" id="IPR037185">
    <property type="entry name" value="EmrE-like"/>
</dbReference>
<feature type="transmembrane region" description="Helical" evidence="6">
    <location>
        <begin position="153"/>
        <end position="172"/>
    </location>
</feature>
<organism evidence="8 9">
    <name type="scientific">Rubripirellula obstinata</name>
    <dbReference type="NCBI Taxonomy" id="406547"/>
    <lineage>
        <taxon>Bacteria</taxon>
        <taxon>Pseudomonadati</taxon>
        <taxon>Planctomycetota</taxon>
        <taxon>Planctomycetia</taxon>
        <taxon>Pirellulales</taxon>
        <taxon>Pirellulaceae</taxon>
        <taxon>Rubripirellula</taxon>
    </lineage>
</organism>
<dbReference type="PANTHER" id="PTHR42920:SF5">
    <property type="entry name" value="EAMA DOMAIN-CONTAINING PROTEIN"/>
    <property type="match status" value="1"/>
</dbReference>
<dbReference type="EMBL" id="VRLW01000001">
    <property type="protein sequence ID" value="KAA1261564.1"/>
    <property type="molecule type" value="Genomic_DNA"/>
</dbReference>
<accession>A0A5B1CQP7</accession>
<dbReference type="OrthoDB" id="9804865at2"/>
<evidence type="ECO:0000256" key="6">
    <source>
        <dbReference type="SAM" id="Phobius"/>
    </source>
</evidence>
<evidence type="ECO:0000259" key="7">
    <source>
        <dbReference type="Pfam" id="PF00892"/>
    </source>
</evidence>
<feature type="transmembrane region" description="Helical" evidence="6">
    <location>
        <begin position="33"/>
        <end position="53"/>
    </location>
</feature>
<feature type="transmembrane region" description="Helical" evidence="6">
    <location>
        <begin position="223"/>
        <end position="241"/>
    </location>
</feature>
<feature type="transmembrane region" description="Helical" evidence="6">
    <location>
        <begin position="125"/>
        <end position="141"/>
    </location>
</feature>
<evidence type="ECO:0000313" key="9">
    <source>
        <dbReference type="Proteomes" id="UP000322699"/>
    </source>
</evidence>
<dbReference type="PANTHER" id="PTHR42920">
    <property type="entry name" value="OS03G0707200 PROTEIN-RELATED"/>
    <property type="match status" value="1"/>
</dbReference>
<comment type="subcellular location">
    <subcellularLocation>
        <location evidence="1">Cell membrane</location>
        <topology evidence="1">Multi-pass membrane protein</topology>
    </subcellularLocation>
</comment>
<keyword evidence="9" id="KW-1185">Reference proteome</keyword>
<evidence type="ECO:0000256" key="4">
    <source>
        <dbReference type="ARBA" id="ARBA00022989"/>
    </source>
</evidence>
<reference evidence="8 9" key="1">
    <citation type="submission" date="2019-08" db="EMBL/GenBank/DDBJ databases">
        <title>Deep-cultivation of Planctomycetes and their phenomic and genomic characterization uncovers novel biology.</title>
        <authorList>
            <person name="Wiegand S."/>
            <person name="Jogler M."/>
            <person name="Boedeker C."/>
            <person name="Pinto D."/>
            <person name="Vollmers J."/>
            <person name="Rivas-Marin E."/>
            <person name="Kohn T."/>
            <person name="Peeters S.H."/>
            <person name="Heuer A."/>
            <person name="Rast P."/>
            <person name="Oberbeckmann S."/>
            <person name="Bunk B."/>
            <person name="Jeske O."/>
            <person name="Meyerdierks A."/>
            <person name="Storesund J.E."/>
            <person name="Kallscheuer N."/>
            <person name="Luecker S."/>
            <person name="Lage O.M."/>
            <person name="Pohl T."/>
            <person name="Merkel B.J."/>
            <person name="Hornburger P."/>
            <person name="Mueller R.-W."/>
            <person name="Bruemmer F."/>
            <person name="Labrenz M."/>
            <person name="Spormann A.M."/>
            <person name="Op Den Camp H."/>
            <person name="Overmann J."/>
            <person name="Amann R."/>
            <person name="Jetten M.S.M."/>
            <person name="Mascher T."/>
            <person name="Medema M.H."/>
            <person name="Devos D.P."/>
            <person name="Kaster A.-K."/>
            <person name="Ovreas L."/>
            <person name="Rohde M."/>
            <person name="Galperin M.Y."/>
            <person name="Jogler C."/>
        </authorList>
    </citation>
    <scope>NUCLEOTIDE SEQUENCE [LARGE SCALE GENOMIC DNA]</scope>
    <source>
        <strain evidence="8 9">LF1</strain>
    </source>
</reference>
<evidence type="ECO:0000313" key="8">
    <source>
        <dbReference type="EMBL" id="KAA1261564.1"/>
    </source>
</evidence>
<evidence type="ECO:0000256" key="3">
    <source>
        <dbReference type="ARBA" id="ARBA00022692"/>
    </source>
</evidence>
<keyword evidence="4 6" id="KW-1133">Transmembrane helix</keyword>
<dbReference type="Gene3D" id="1.10.3730.20">
    <property type="match status" value="1"/>
</dbReference>
<feature type="transmembrane region" description="Helical" evidence="6">
    <location>
        <begin position="248"/>
        <end position="269"/>
    </location>
</feature>
<evidence type="ECO:0000256" key="1">
    <source>
        <dbReference type="ARBA" id="ARBA00004651"/>
    </source>
</evidence>
<dbReference type="InterPro" id="IPR000620">
    <property type="entry name" value="EamA_dom"/>
</dbReference>
<dbReference type="AlphaFoldDB" id="A0A5B1CQP7"/>
<protein>
    <submittedName>
        <fullName evidence="8">Putative DMT superfamily transporter inner membrane protein</fullName>
    </submittedName>
</protein>
<sequence length="312" mass="33332">MKTSTANLLLVLAGAIWGFGFLAQKNAMDDIGPMLFVGLRFLLAAVAVLPLCLRELKTAPDGNPVTGAWLGRFAGLGCIFFAGMALQQTGLQTTSVTNTGFLTTLYVVLVPFLSWMMLKEPPPKLIWPLACLSVAGVYLLSSGDFSALNSGDFFVLIGALAWALHVIFVGRLSAHSNLPYTMATVQFFTCGVLGCVAQVFWSSLLPDQTWPTRIDIWNAMPEIVYAGLISGAIAFTLQAVAQRFTSASIAAILMSSESLFAAVLGAIYLNERLSISGYTGCGLIFASIVTTEILCIRAERLLKRGPAADTIS</sequence>
<feature type="domain" description="EamA" evidence="7">
    <location>
        <begin position="150"/>
        <end position="289"/>
    </location>
</feature>
<feature type="transmembrane region" description="Helical" evidence="6">
    <location>
        <begin position="184"/>
        <end position="203"/>
    </location>
</feature>
<dbReference type="SUPFAM" id="SSF103481">
    <property type="entry name" value="Multidrug resistance efflux transporter EmrE"/>
    <property type="match status" value="2"/>
</dbReference>
<gene>
    <name evidence="8" type="ORF">LF1_41140</name>
</gene>
<keyword evidence="2" id="KW-1003">Cell membrane</keyword>
<dbReference type="RefSeq" id="WP_068260708.1">
    <property type="nucleotide sequence ID" value="NZ_LWSK01000018.1"/>
</dbReference>
<dbReference type="Proteomes" id="UP000322699">
    <property type="component" value="Unassembled WGS sequence"/>
</dbReference>
<keyword evidence="3 6" id="KW-0812">Transmembrane</keyword>
<name>A0A5B1CQP7_9BACT</name>
<dbReference type="GO" id="GO:0005886">
    <property type="term" value="C:plasma membrane"/>
    <property type="evidence" value="ECO:0007669"/>
    <property type="project" value="UniProtKB-SubCell"/>
</dbReference>
<feature type="transmembrane region" description="Helical" evidence="6">
    <location>
        <begin position="65"/>
        <end position="87"/>
    </location>
</feature>
<evidence type="ECO:0000256" key="2">
    <source>
        <dbReference type="ARBA" id="ARBA00022475"/>
    </source>
</evidence>
<dbReference type="Pfam" id="PF00892">
    <property type="entry name" value="EamA"/>
    <property type="match status" value="2"/>
</dbReference>
<feature type="transmembrane region" description="Helical" evidence="6">
    <location>
        <begin position="99"/>
        <end position="118"/>
    </location>
</feature>
<feature type="transmembrane region" description="Helical" evidence="6">
    <location>
        <begin position="275"/>
        <end position="296"/>
    </location>
</feature>
<evidence type="ECO:0000256" key="5">
    <source>
        <dbReference type="ARBA" id="ARBA00023136"/>
    </source>
</evidence>